<feature type="transmembrane region" description="Helical" evidence="8">
    <location>
        <begin position="238"/>
        <end position="264"/>
    </location>
</feature>
<dbReference type="GO" id="GO:0005886">
    <property type="term" value="C:plasma membrane"/>
    <property type="evidence" value="ECO:0007669"/>
    <property type="project" value="UniProtKB-SubCell"/>
</dbReference>
<evidence type="ECO:0000256" key="4">
    <source>
        <dbReference type="ARBA" id="ARBA00022741"/>
    </source>
</evidence>
<evidence type="ECO:0000313" key="11">
    <source>
        <dbReference type="EMBL" id="MDI1230509.1"/>
    </source>
</evidence>
<dbReference type="AlphaFoldDB" id="A0AA43Q696"/>
<evidence type="ECO:0000256" key="7">
    <source>
        <dbReference type="ARBA" id="ARBA00023136"/>
    </source>
</evidence>
<evidence type="ECO:0000256" key="8">
    <source>
        <dbReference type="SAM" id="Phobius"/>
    </source>
</evidence>
<dbReference type="GO" id="GO:0016887">
    <property type="term" value="F:ATP hydrolysis activity"/>
    <property type="evidence" value="ECO:0007669"/>
    <property type="project" value="InterPro"/>
</dbReference>
<dbReference type="Gene3D" id="1.20.1560.10">
    <property type="entry name" value="ABC transporter type 1, transmembrane domain"/>
    <property type="match status" value="1"/>
</dbReference>
<evidence type="ECO:0000256" key="2">
    <source>
        <dbReference type="ARBA" id="ARBA00022448"/>
    </source>
</evidence>
<dbReference type="InterPro" id="IPR003593">
    <property type="entry name" value="AAA+_ATPase"/>
</dbReference>
<dbReference type="InterPro" id="IPR003439">
    <property type="entry name" value="ABC_transporter-like_ATP-bd"/>
</dbReference>
<keyword evidence="6 8" id="KW-1133">Transmembrane helix</keyword>
<dbReference type="SUPFAM" id="SSF90123">
    <property type="entry name" value="ABC transporter transmembrane region"/>
    <property type="match status" value="1"/>
</dbReference>
<evidence type="ECO:0000256" key="1">
    <source>
        <dbReference type="ARBA" id="ARBA00004651"/>
    </source>
</evidence>
<accession>A0AA43Q696</accession>
<protein>
    <submittedName>
        <fullName evidence="11">ABC transporter ATP-binding protein</fullName>
    </submittedName>
</protein>
<dbReference type="GO" id="GO:0140359">
    <property type="term" value="F:ABC-type transporter activity"/>
    <property type="evidence" value="ECO:0007669"/>
    <property type="project" value="InterPro"/>
</dbReference>
<dbReference type="PANTHER" id="PTHR24221">
    <property type="entry name" value="ATP-BINDING CASSETTE SUB-FAMILY B"/>
    <property type="match status" value="1"/>
</dbReference>
<evidence type="ECO:0000259" key="9">
    <source>
        <dbReference type="PROSITE" id="PS50893"/>
    </source>
</evidence>
<dbReference type="Pfam" id="PF00664">
    <property type="entry name" value="ABC_membrane"/>
    <property type="match status" value="1"/>
</dbReference>
<organism evidence="11 12">
    <name type="scientific">Candidatus Methylobacter titanis</name>
    <dbReference type="NCBI Taxonomy" id="3053457"/>
    <lineage>
        <taxon>Bacteria</taxon>
        <taxon>Pseudomonadati</taxon>
        <taxon>Pseudomonadota</taxon>
        <taxon>Gammaproteobacteria</taxon>
        <taxon>Methylococcales</taxon>
        <taxon>Methylococcaceae</taxon>
        <taxon>Methylobacter</taxon>
    </lineage>
</organism>
<dbReference type="InterPro" id="IPR027417">
    <property type="entry name" value="P-loop_NTPase"/>
</dbReference>
<keyword evidence="12" id="KW-1185">Reference proteome</keyword>
<keyword evidence="5 11" id="KW-0067">ATP-binding</keyword>
<evidence type="ECO:0000256" key="3">
    <source>
        <dbReference type="ARBA" id="ARBA00022692"/>
    </source>
</evidence>
<evidence type="ECO:0000256" key="6">
    <source>
        <dbReference type="ARBA" id="ARBA00022989"/>
    </source>
</evidence>
<name>A0AA43Q696_9GAMM</name>
<keyword evidence="4" id="KW-0547">Nucleotide-binding</keyword>
<sequence length="584" mass="66296">MNIIFKEYSRVVWQKKWFFLLALFALASAMTLDLSAPIYYKNIANGLAAPYSDATLALLLDNLKQVGIIYAGIWLSWRLLEIAIIPLDGGGVNLLEKRCFEVLKRQKYVFFENSFSGSLIKQANRFSRSFEIIMDWFLFQFFMNIVAIGIAFAIFYQQQPEFAGYFLGWVVLFVTWNIAYSIWKLRFDKAVAQADSSVGGVYSDAVSNIFIVKSFALEAVEQARINQASDAVYRKKKIAWILMFFSFAVQGLMTFGIELLLVYLMIQKWKTGDFQVGEFVLFQSIMIMLIQRLWEFGRNFRNFFTALADASEMAEVFRQKDVEVDPANAQALTITHGAIDFNNICFTYNEANSRQTRLFENFSLNIAAGEKVALVGQSGSGKSSLTKLLFRFLDPQKGSISFDGLDAKAFTLNSLRRQISMVPQQPDLFHRSIRDNITLGAAISEERLLDVAAKSHCLEFIKDLPDQFDTLVGERGVKLSGGERQRIAIARAFLEDAPIVVLDEATSALDSLTEQQIQTAIFKLIKHKTTLVIAHRLSTILTMDRIIVLEKGKIIEQGTHQQLLAKQGKYYAMWQHQSGDFLVE</sequence>
<dbReference type="FunFam" id="3.40.50.300:FF:000287">
    <property type="entry name" value="Multidrug ABC transporter ATP-binding protein"/>
    <property type="match status" value="1"/>
</dbReference>
<proteinExistence type="predicted"/>
<dbReference type="GO" id="GO:0005524">
    <property type="term" value="F:ATP binding"/>
    <property type="evidence" value="ECO:0007669"/>
    <property type="project" value="UniProtKB-KW"/>
</dbReference>
<gene>
    <name evidence="11" type="ORF">PSU93_05095</name>
</gene>
<dbReference type="Gene3D" id="3.40.50.300">
    <property type="entry name" value="P-loop containing nucleotide triphosphate hydrolases"/>
    <property type="match status" value="1"/>
</dbReference>
<feature type="domain" description="ABC transmembrane type-1" evidence="10">
    <location>
        <begin position="20"/>
        <end position="303"/>
    </location>
</feature>
<dbReference type="SUPFAM" id="SSF52540">
    <property type="entry name" value="P-loop containing nucleoside triphosphate hydrolases"/>
    <property type="match status" value="1"/>
</dbReference>
<dbReference type="PANTHER" id="PTHR24221:SF654">
    <property type="entry name" value="ATP-BINDING CASSETTE SUB-FAMILY B MEMBER 6"/>
    <property type="match status" value="1"/>
</dbReference>
<dbReference type="InterPro" id="IPR011527">
    <property type="entry name" value="ABC1_TM_dom"/>
</dbReference>
<dbReference type="Proteomes" id="UP001160519">
    <property type="component" value="Unassembled WGS sequence"/>
</dbReference>
<dbReference type="PROSITE" id="PS50893">
    <property type="entry name" value="ABC_TRANSPORTER_2"/>
    <property type="match status" value="1"/>
</dbReference>
<keyword evidence="3 8" id="KW-0812">Transmembrane</keyword>
<comment type="subcellular location">
    <subcellularLocation>
        <location evidence="1">Cell membrane</location>
        <topology evidence="1">Multi-pass membrane protein</topology>
    </subcellularLocation>
</comment>
<dbReference type="PROSITE" id="PS50929">
    <property type="entry name" value="ABC_TM1F"/>
    <property type="match status" value="1"/>
</dbReference>
<dbReference type="SMART" id="SM00382">
    <property type="entry name" value="AAA"/>
    <property type="match status" value="1"/>
</dbReference>
<keyword evidence="2" id="KW-0813">Transport</keyword>
<feature type="domain" description="ABC transporter" evidence="9">
    <location>
        <begin position="339"/>
        <end position="576"/>
    </location>
</feature>
<dbReference type="EMBL" id="JAQSDF010000010">
    <property type="protein sequence ID" value="MDI1230509.1"/>
    <property type="molecule type" value="Genomic_DNA"/>
</dbReference>
<feature type="transmembrane region" description="Helical" evidence="8">
    <location>
        <begin position="162"/>
        <end position="183"/>
    </location>
</feature>
<feature type="transmembrane region" description="Helical" evidence="8">
    <location>
        <begin position="136"/>
        <end position="156"/>
    </location>
</feature>
<dbReference type="InterPro" id="IPR036640">
    <property type="entry name" value="ABC1_TM_sf"/>
</dbReference>
<evidence type="ECO:0000313" key="12">
    <source>
        <dbReference type="Proteomes" id="UP001160519"/>
    </source>
</evidence>
<dbReference type="InterPro" id="IPR017871">
    <property type="entry name" value="ABC_transporter-like_CS"/>
</dbReference>
<reference evidence="11" key="1">
    <citation type="submission" date="2023-01" db="EMBL/GenBank/DDBJ databases">
        <title>Biogeochemical cycle of methane in antarctic sediments.</title>
        <authorList>
            <person name="Roldan D.M."/>
            <person name="Menes R.J."/>
        </authorList>
    </citation>
    <scope>NUCLEOTIDE SEQUENCE [LARGE SCALE GENOMIC DNA]</scope>
    <source>
        <strain evidence="11">K-2018 MAG008</strain>
    </source>
</reference>
<evidence type="ECO:0000256" key="5">
    <source>
        <dbReference type="ARBA" id="ARBA00022840"/>
    </source>
</evidence>
<dbReference type="PROSITE" id="PS00211">
    <property type="entry name" value="ABC_TRANSPORTER_1"/>
    <property type="match status" value="1"/>
</dbReference>
<comment type="caution">
    <text evidence="11">The sequence shown here is derived from an EMBL/GenBank/DDBJ whole genome shotgun (WGS) entry which is preliminary data.</text>
</comment>
<dbReference type="InterPro" id="IPR039421">
    <property type="entry name" value="Type_1_exporter"/>
</dbReference>
<keyword evidence="7 8" id="KW-0472">Membrane</keyword>
<evidence type="ECO:0000259" key="10">
    <source>
        <dbReference type="PROSITE" id="PS50929"/>
    </source>
</evidence>
<dbReference type="Pfam" id="PF00005">
    <property type="entry name" value="ABC_tran"/>
    <property type="match status" value="1"/>
</dbReference>